<keyword evidence="9" id="KW-0934">Plastid</keyword>
<feature type="transmembrane region" description="Helical" evidence="9">
    <location>
        <begin position="383"/>
        <end position="401"/>
    </location>
</feature>
<comment type="subcellular location">
    <subcellularLocation>
        <location evidence="1">Membrane</location>
        <topology evidence="1">Multi-pass membrane protein</topology>
    </subcellularLocation>
    <subcellularLocation>
        <location evidence="9">Plastid</location>
        <location evidence="9">Chloroplast membrane</location>
        <topology evidence="9">Multi-pass membrane protein</topology>
    </subcellularLocation>
</comment>
<reference evidence="11" key="1">
    <citation type="submission" date="2015-02" db="EMBL/GenBank/DDBJ databases">
        <title>A transcriptome of Wollemia nobilis - a relic of Gondwana.</title>
        <authorList>
            <person name="Chia J.Y."/>
            <person name="Leong Y.S."/>
            <person name="Abdul Karim S."/>
            <person name="Wan Azmi N."/>
            <person name="Hercus R."/>
            <person name="Croft L."/>
        </authorList>
    </citation>
    <scope>NUCLEOTIDE SEQUENCE</scope>
    <source>
        <strain evidence="11">MaeBrown</strain>
        <tissue evidence="11">Leaf</tissue>
    </source>
</reference>
<keyword evidence="5 9" id="KW-0547">Nucleotide-binding</keyword>
<evidence type="ECO:0000256" key="2">
    <source>
        <dbReference type="ARBA" id="ARBA00007127"/>
    </source>
</evidence>
<dbReference type="InterPro" id="IPR004667">
    <property type="entry name" value="ADP_ATP_car_bac_type"/>
</dbReference>
<evidence type="ECO:0000256" key="4">
    <source>
        <dbReference type="ARBA" id="ARBA00022692"/>
    </source>
</evidence>
<evidence type="ECO:0000256" key="10">
    <source>
        <dbReference type="SAM" id="MobiDB-lite"/>
    </source>
</evidence>
<evidence type="ECO:0000256" key="9">
    <source>
        <dbReference type="RuleBase" id="RU363121"/>
    </source>
</evidence>
<evidence type="ECO:0000256" key="7">
    <source>
        <dbReference type="ARBA" id="ARBA00022989"/>
    </source>
</evidence>
<dbReference type="GO" id="GO:0031969">
    <property type="term" value="C:chloroplast membrane"/>
    <property type="evidence" value="ECO:0007669"/>
    <property type="project" value="UniProtKB-SubCell"/>
</dbReference>
<protein>
    <recommendedName>
        <fullName evidence="9">ADP,ATP carrier protein</fullName>
    </recommendedName>
</protein>
<feature type="transmembrane region" description="Helical" evidence="9">
    <location>
        <begin position="123"/>
        <end position="140"/>
    </location>
</feature>
<feature type="transmembrane region" description="Helical" evidence="9">
    <location>
        <begin position="280"/>
        <end position="299"/>
    </location>
</feature>
<proteinExistence type="inferred from homology"/>
<dbReference type="NCBIfam" id="TIGR00769">
    <property type="entry name" value="AAA"/>
    <property type="match status" value="1"/>
</dbReference>
<evidence type="ECO:0000256" key="6">
    <source>
        <dbReference type="ARBA" id="ARBA00022840"/>
    </source>
</evidence>
<dbReference type="PANTHER" id="PTHR31187">
    <property type="match status" value="1"/>
</dbReference>
<keyword evidence="8 9" id="KW-0472">Membrane</keyword>
<accession>A0A0C9RZB1</accession>
<feature type="region of interest" description="Disordered" evidence="10">
    <location>
        <begin position="704"/>
        <end position="752"/>
    </location>
</feature>
<keyword evidence="6 9" id="KW-0067">ATP-binding</keyword>
<feature type="transmembrane region" description="Helical" evidence="9">
    <location>
        <begin position="422"/>
        <end position="441"/>
    </location>
</feature>
<dbReference type="Pfam" id="PF03219">
    <property type="entry name" value="TLC"/>
    <property type="match status" value="1"/>
</dbReference>
<feature type="transmembrane region" description="Helical" evidence="9">
    <location>
        <begin position="481"/>
        <end position="499"/>
    </location>
</feature>
<dbReference type="GO" id="GO:0005471">
    <property type="term" value="F:ATP:ADP antiporter activity"/>
    <property type="evidence" value="ECO:0007669"/>
    <property type="project" value="InterPro"/>
</dbReference>
<organism evidence="11">
    <name type="scientific">Wollemia nobilis</name>
    <dbReference type="NCBI Taxonomy" id="56998"/>
    <lineage>
        <taxon>Eukaryota</taxon>
        <taxon>Viridiplantae</taxon>
        <taxon>Streptophyta</taxon>
        <taxon>Embryophyta</taxon>
        <taxon>Tracheophyta</taxon>
        <taxon>Spermatophyta</taxon>
        <taxon>Pinopsida</taxon>
        <taxon>Pinidae</taxon>
        <taxon>Conifers II</taxon>
        <taxon>Araucariales</taxon>
        <taxon>Araucariaceae</taxon>
        <taxon>Wollemia</taxon>
    </lineage>
</organism>
<name>A0A0C9RZB1_9CONI</name>
<sequence length="752" mass="82219">MEAAAVAVGGRGSGFASVCTAPGRNAGPVLRTTGKVSFRLNRDLNGSSSKQRSQNLCVKCGPSSKGWGLENAIVRGSKQDKSVWPQRAVAEGAGEIEGKRDEVAEASAPKKLMGVEMTTLKKVIPLGLMFFCILFNYTILRDTKDVLVVTAQGSSAEIIPFLKTWVNLPMAIGFMIAYTKLSNVLSKQALFYACILPFIAFFGVFGFVLYPLNNVIHPTALADSLLQFLGPSFLGPIAILRIWSFCLFYVMAELWGSVVVSVLFWGFANQITTVDEAKQFYPLFGLGANIALVFSGRTVKYFSNLRKNLGPGVDGWAVSLKAMMSIVVLMGLTICGIYWWENKYVVNDPTLPKAEARKKKDKPKMGMLESFKFLLTSRYVRDLATLVVAYGISINLVEVTWKSKLKAQFPSPNEYSAFMGDFSTCTGIATFTMMLLSRIIFRKYGWGVAATITPAVLLATGVAFFGLILCGEPLAPVLGKVGLTPLLAAVYVGALQNIFSKSAKYSLFDPCKEMAYIPLDEDTKVKGKAAIDVVCNPLGKSGGALIQQFLILTFGSLANSTPYLGGILMIIVLAWLAAARSLDTQFTPLVKKDLKSKYLEGKMSAMASQLTDSLKAKKEVTYRFMSSLNSKGFIEGKYVPITEGDSILKKEKEQQQEQHLREGNSILKKEEEQQQEQHVVKEATLNLQPKPIRTTDKEVTDEKFMVEDEESESQVKVSSSSYADGIVHGQHSNGSPSRVSEALDSDSSTPVI</sequence>
<feature type="transmembrane region" description="Helical" evidence="9">
    <location>
        <begin position="247"/>
        <end position="268"/>
    </location>
</feature>
<evidence type="ECO:0000313" key="11">
    <source>
        <dbReference type="EMBL" id="JAG89519.1"/>
    </source>
</evidence>
<evidence type="ECO:0000256" key="1">
    <source>
        <dbReference type="ARBA" id="ARBA00004141"/>
    </source>
</evidence>
<keyword evidence="7 9" id="KW-1133">Transmembrane helix</keyword>
<evidence type="ECO:0000256" key="3">
    <source>
        <dbReference type="ARBA" id="ARBA00022448"/>
    </source>
</evidence>
<dbReference type="AlphaFoldDB" id="A0A0C9RZB1"/>
<dbReference type="PANTHER" id="PTHR31187:SF1">
    <property type="entry name" value="ADP,ATP CARRIER PROTEIN 1"/>
    <property type="match status" value="1"/>
</dbReference>
<evidence type="ECO:0000256" key="5">
    <source>
        <dbReference type="ARBA" id="ARBA00022741"/>
    </source>
</evidence>
<feature type="transmembrane region" description="Helical" evidence="9">
    <location>
        <begin position="447"/>
        <end position="469"/>
    </location>
</feature>
<dbReference type="GO" id="GO:0005524">
    <property type="term" value="F:ATP binding"/>
    <property type="evidence" value="ECO:0007669"/>
    <property type="project" value="UniProtKB-KW"/>
</dbReference>
<keyword evidence="9" id="KW-0150">Chloroplast</keyword>
<feature type="transmembrane region" description="Helical" evidence="9">
    <location>
        <begin position="563"/>
        <end position="582"/>
    </location>
</feature>
<feature type="transmembrane region" description="Helical" evidence="9">
    <location>
        <begin position="160"/>
        <end position="178"/>
    </location>
</feature>
<evidence type="ECO:0000256" key="8">
    <source>
        <dbReference type="ARBA" id="ARBA00023136"/>
    </source>
</evidence>
<keyword evidence="4 9" id="KW-0812">Transmembrane</keyword>
<comment type="similarity">
    <text evidence="2 9">Belongs to the ADP/ATP translocase tlc family.</text>
</comment>
<keyword evidence="3 9" id="KW-0813">Transport</keyword>
<dbReference type="EMBL" id="GCHU01000893">
    <property type="protein sequence ID" value="JAG89519.1"/>
    <property type="molecule type" value="Transcribed_RNA"/>
</dbReference>
<feature type="transmembrane region" description="Helical" evidence="9">
    <location>
        <begin position="190"/>
        <end position="212"/>
    </location>
</feature>
<feature type="transmembrane region" description="Helical" evidence="9">
    <location>
        <begin position="320"/>
        <end position="340"/>
    </location>
</feature>